<name>A0A345L213_9CAUD</name>
<protein>
    <submittedName>
        <fullName evidence="1">Uncharacterized protein</fullName>
    </submittedName>
</protein>
<dbReference type="KEGG" id="vg:55599997"/>
<sequence length="105" mass="12112">MITVQQVKDAVEDTFEGYESEFYGEIRYAGKNGMELNGLGTAYSVDYEGGGEGQGENMWVVFRIGDQLFRKYGYYSSWDGSDWDGDLEEVEPYEVTVVRYREVKR</sequence>
<accession>A0A345L213</accession>
<dbReference type="Proteomes" id="UP000258408">
    <property type="component" value="Segment"/>
</dbReference>
<reference evidence="1 2" key="1">
    <citation type="submission" date="2018-06" db="EMBL/GenBank/DDBJ databases">
        <authorList>
            <person name="Luttrell C.E."/>
            <person name="Myers K.N."/>
            <person name="Simpson A.N."/>
            <person name="Sulollari A."/>
            <person name="Suri N."/>
            <person name="Nayek S."/>
            <person name="Bhuiyan S."/>
            <person name="Smith B.R."/>
            <person name="Hughes L.E."/>
            <person name="Garlena R.A."/>
            <person name="Russell D.A."/>
            <person name="Pope W.H."/>
            <person name="Jacobs-Sera D."/>
            <person name="Hatfull G.F."/>
        </authorList>
    </citation>
    <scope>NUCLEOTIDE SEQUENCE [LARGE SCALE GENOMIC DNA]</scope>
</reference>
<gene>
    <name evidence="1" type="primary">207</name>
    <name evidence="1" type="ORF">SEA_BLUEEYEDBEAUTY_207</name>
</gene>
<evidence type="ECO:0000313" key="2">
    <source>
        <dbReference type="Proteomes" id="UP000258408"/>
    </source>
</evidence>
<keyword evidence="2" id="KW-1185">Reference proteome</keyword>
<organism evidence="1 2">
    <name type="scientific">Streptomyces phage Blueeyedbeauty</name>
    <dbReference type="NCBI Taxonomy" id="2250336"/>
    <lineage>
        <taxon>Viruses</taxon>
        <taxon>Duplodnaviria</taxon>
        <taxon>Heunggongvirae</taxon>
        <taxon>Uroviricota</taxon>
        <taxon>Caudoviricetes</taxon>
        <taxon>Stanwilliamsviridae</taxon>
        <taxon>Loccivirinae</taxon>
        <taxon>Annadreamyvirus</taxon>
        <taxon>Annadreamyvirus blueeyedbeauty</taxon>
    </lineage>
</organism>
<dbReference type="GeneID" id="55599997"/>
<dbReference type="RefSeq" id="YP_009839368.1">
    <property type="nucleotide sequence ID" value="NC_048720.1"/>
</dbReference>
<dbReference type="EMBL" id="MH536814">
    <property type="protein sequence ID" value="AXH49315.1"/>
    <property type="molecule type" value="Genomic_DNA"/>
</dbReference>
<proteinExistence type="predicted"/>
<evidence type="ECO:0000313" key="1">
    <source>
        <dbReference type="EMBL" id="AXH49315.1"/>
    </source>
</evidence>